<dbReference type="FunFam" id="3.90.1530.30:FF:000001">
    <property type="entry name" value="Chromosome partitioning protein ParB"/>
    <property type="match status" value="1"/>
</dbReference>
<dbReference type="PANTHER" id="PTHR33375:SF7">
    <property type="entry name" value="CHROMOSOME 2-PARTITIONING PROTEIN PARB-RELATED"/>
    <property type="match status" value="1"/>
</dbReference>
<dbReference type="PANTHER" id="PTHR33375">
    <property type="entry name" value="CHROMOSOME-PARTITIONING PROTEIN PARB-RELATED"/>
    <property type="match status" value="1"/>
</dbReference>
<dbReference type="OrthoDB" id="9802051at2"/>
<dbReference type="AlphaFoldDB" id="A0A1J1LSJ4"/>
<dbReference type="GO" id="GO:0003677">
    <property type="term" value="F:DNA binding"/>
    <property type="evidence" value="ECO:0007669"/>
    <property type="project" value="UniProtKB-KW"/>
</dbReference>
<evidence type="ECO:0000256" key="3">
    <source>
        <dbReference type="SAM" id="MobiDB-lite"/>
    </source>
</evidence>
<feature type="compositionally biased region" description="Low complexity" evidence="3">
    <location>
        <begin position="310"/>
        <end position="323"/>
    </location>
</feature>
<dbReference type="GO" id="GO:0005694">
    <property type="term" value="C:chromosome"/>
    <property type="evidence" value="ECO:0007669"/>
    <property type="project" value="TreeGrafter"/>
</dbReference>
<evidence type="ECO:0000259" key="4">
    <source>
        <dbReference type="SMART" id="SM00470"/>
    </source>
</evidence>
<dbReference type="SUPFAM" id="SSF110849">
    <property type="entry name" value="ParB/Sulfiredoxin"/>
    <property type="match status" value="1"/>
</dbReference>
<dbReference type="Gene3D" id="1.10.10.2830">
    <property type="match status" value="1"/>
</dbReference>
<dbReference type="Pfam" id="PF17762">
    <property type="entry name" value="HTH_ParB"/>
    <property type="match status" value="1"/>
</dbReference>
<dbReference type="Gene3D" id="3.90.1530.30">
    <property type="match status" value="1"/>
</dbReference>
<feature type="region of interest" description="Disordered" evidence="3">
    <location>
        <begin position="310"/>
        <end position="330"/>
    </location>
</feature>
<protein>
    <submittedName>
        <fullName evidence="5">ParB-like partition protein</fullName>
    </submittedName>
</protein>
<evidence type="ECO:0000313" key="5">
    <source>
        <dbReference type="EMBL" id="CUR35576.1"/>
    </source>
</evidence>
<evidence type="ECO:0000313" key="6">
    <source>
        <dbReference type="Proteomes" id="UP000184315"/>
    </source>
</evidence>
<proteinExistence type="inferred from homology"/>
<gene>
    <name evidence="5" type="ORF">PL9214670202</name>
</gene>
<accession>A0A1J1LSJ4</accession>
<evidence type="ECO:0000256" key="2">
    <source>
        <dbReference type="ARBA" id="ARBA00023125"/>
    </source>
</evidence>
<reference evidence="6" key="1">
    <citation type="submission" date="2015-10" db="EMBL/GenBank/DDBJ databases">
        <authorList>
            <person name="Regsiter A."/>
            <person name="william w."/>
        </authorList>
    </citation>
    <scope>NUCLEOTIDE SEQUENCE [LARGE SCALE GENOMIC DNA]</scope>
</reference>
<dbReference type="InterPro" id="IPR003115">
    <property type="entry name" value="ParB_N"/>
</dbReference>
<dbReference type="SUPFAM" id="SSF109709">
    <property type="entry name" value="KorB DNA-binding domain-like"/>
    <property type="match status" value="1"/>
</dbReference>
<dbReference type="STRING" id="671072.PL9214670202"/>
<evidence type="ECO:0000256" key="1">
    <source>
        <dbReference type="ARBA" id="ARBA00006295"/>
    </source>
</evidence>
<dbReference type="NCBIfam" id="TIGR00180">
    <property type="entry name" value="parB_part"/>
    <property type="match status" value="1"/>
</dbReference>
<dbReference type="InterPro" id="IPR041468">
    <property type="entry name" value="HTH_ParB/Spo0J"/>
</dbReference>
<organism evidence="5 6">
    <name type="scientific">Planktothrix tepida PCC 9214</name>
    <dbReference type="NCBI Taxonomy" id="671072"/>
    <lineage>
        <taxon>Bacteria</taxon>
        <taxon>Bacillati</taxon>
        <taxon>Cyanobacteriota</taxon>
        <taxon>Cyanophyceae</taxon>
        <taxon>Oscillatoriophycideae</taxon>
        <taxon>Oscillatoriales</taxon>
        <taxon>Microcoleaceae</taxon>
        <taxon>Planktothrix</taxon>
    </lineage>
</organism>
<dbReference type="Proteomes" id="UP000184315">
    <property type="component" value="Unassembled WGS sequence"/>
</dbReference>
<dbReference type="InterPro" id="IPR050336">
    <property type="entry name" value="Chromosome_partition/occlusion"/>
</dbReference>
<keyword evidence="6" id="KW-1185">Reference proteome</keyword>
<dbReference type="InterPro" id="IPR036086">
    <property type="entry name" value="ParB/Sulfiredoxin_sf"/>
</dbReference>
<dbReference type="InterPro" id="IPR004437">
    <property type="entry name" value="ParB/RepB/Spo0J"/>
</dbReference>
<comment type="similarity">
    <text evidence="1">Belongs to the ParB family.</text>
</comment>
<dbReference type="SMART" id="SM00470">
    <property type="entry name" value="ParB"/>
    <property type="match status" value="1"/>
</dbReference>
<dbReference type="GO" id="GO:0007059">
    <property type="term" value="P:chromosome segregation"/>
    <property type="evidence" value="ECO:0007669"/>
    <property type="project" value="TreeGrafter"/>
</dbReference>
<keyword evidence="2" id="KW-0238">DNA-binding</keyword>
<dbReference type="EMBL" id="CZDF01000174">
    <property type="protein sequence ID" value="CUR35576.1"/>
    <property type="molecule type" value="Genomic_DNA"/>
</dbReference>
<feature type="domain" description="ParB-like N-terminal" evidence="4">
    <location>
        <begin position="30"/>
        <end position="123"/>
    </location>
</feature>
<dbReference type="RefSeq" id="WP_072722532.1">
    <property type="nucleotide sequence ID" value="NZ_LN889815.1"/>
</dbReference>
<sequence length="330" mass="37111">MNKRPTEPYKIRGVEALFGSESEPSASDSQTLALEQIVLPSYHQPRRHFDPISLEQLATSIQQHGIWEPLLVRQQPSNPSRYELVAGERRYRAAQQIQLSEVPVRILTLTDEEALLVSLEENLYREDLNPFEETLGILDWLAVRVGVSVEEVKSTLYQMNNVAKGAVNQNVLVSELSDAIQTGFEELNLISWQSFVSSRLPLLKLPSEILEALQNGELAYTKATAIARIKDEKLRGEILQSAIEQKLSLNQIKEKIAQLTKPTQFSIANSPKGRLQDVVRKVSRSEVWKDPKKWKKVEALLVKLEALVESESMSGSEGSQPEETQGDTEA</sequence>
<name>A0A1J1LSJ4_9CYAN</name>
<dbReference type="Pfam" id="PF02195">
    <property type="entry name" value="ParB_N"/>
    <property type="match status" value="1"/>
</dbReference>